<sequence>MMNMLIFEEGHNRRTNHILKVYALAKTIGENENLDNDTMEIIQCSAILHDIGIKLCKEKYGLADQVHQQLEAPLEAEKILKSLGYEKEFIKRVSYLVKNHHNYNIIDGADYQVLVEADLIINAFEENWENKKMQKVINKIFKTKTGTELAKRMFPNKLEQ</sequence>
<feature type="domain" description="HD" evidence="1">
    <location>
        <begin position="16"/>
        <end position="112"/>
    </location>
</feature>
<dbReference type="Proteomes" id="UP000460287">
    <property type="component" value="Unassembled WGS sequence"/>
</dbReference>
<dbReference type="Pfam" id="PF01966">
    <property type="entry name" value="HD"/>
    <property type="match status" value="1"/>
</dbReference>
<accession>A0A7X2T198</accession>
<protein>
    <submittedName>
        <fullName evidence="2">HD domain-containing protein</fullName>
    </submittedName>
</protein>
<dbReference type="AlphaFoldDB" id="A0A7X2T198"/>
<reference evidence="2 3" key="1">
    <citation type="submission" date="2019-08" db="EMBL/GenBank/DDBJ databases">
        <title>In-depth cultivation of the pig gut microbiome towards novel bacterial diversity and tailored functional studies.</title>
        <authorList>
            <person name="Wylensek D."/>
            <person name="Hitch T.C.A."/>
            <person name="Clavel T."/>
        </authorList>
    </citation>
    <scope>NUCLEOTIDE SEQUENCE [LARGE SCALE GENOMIC DNA]</scope>
    <source>
        <strain evidence="2 3">WCA-383-APC-5B</strain>
    </source>
</reference>
<comment type="caution">
    <text evidence="2">The sequence shown here is derived from an EMBL/GenBank/DDBJ whole genome shotgun (WGS) entry which is preliminary data.</text>
</comment>
<dbReference type="InterPro" id="IPR003607">
    <property type="entry name" value="HD/PDEase_dom"/>
</dbReference>
<keyword evidence="3" id="KW-1185">Reference proteome</keyword>
<proteinExistence type="predicted"/>
<dbReference type="SUPFAM" id="SSF109604">
    <property type="entry name" value="HD-domain/PDEase-like"/>
    <property type="match status" value="1"/>
</dbReference>
<organism evidence="2 3">
    <name type="scientific">Inconstantimicrobium porci</name>
    <dbReference type="NCBI Taxonomy" id="2652291"/>
    <lineage>
        <taxon>Bacteria</taxon>
        <taxon>Bacillati</taxon>
        <taxon>Bacillota</taxon>
        <taxon>Clostridia</taxon>
        <taxon>Eubacteriales</taxon>
        <taxon>Clostridiaceae</taxon>
        <taxon>Inconstantimicrobium</taxon>
    </lineage>
</organism>
<dbReference type="CDD" id="cd00077">
    <property type="entry name" value="HDc"/>
    <property type="match status" value="1"/>
</dbReference>
<dbReference type="EMBL" id="VULX01000006">
    <property type="protein sequence ID" value="MSR91005.1"/>
    <property type="molecule type" value="Genomic_DNA"/>
</dbReference>
<evidence type="ECO:0000259" key="1">
    <source>
        <dbReference type="Pfam" id="PF01966"/>
    </source>
</evidence>
<evidence type="ECO:0000313" key="2">
    <source>
        <dbReference type="EMBL" id="MSR91005.1"/>
    </source>
</evidence>
<evidence type="ECO:0000313" key="3">
    <source>
        <dbReference type="Proteomes" id="UP000460287"/>
    </source>
</evidence>
<name>A0A7X2T198_9CLOT</name>
<dbReference type="Gene3D" id="1.10.3210.10">
    <property type="entry name" value="Hypothetical protein af1432"/>
    <property type="match status" value="1"/>
</dbReference>
<dbReference type="InterPro" id="IPR006674">
    <property type="entry name" value="HD_domain"/>
</dbReference>
<gene>
    <name evidence="2" type="ORF">FYJ33_06185</name>
</gene>